<dbReference type="GO" id="GO:0016020">
    <property type="term" value="C:membrane"/>
    <property type="evidence" value="ECO:0007669"/>
    <property type="project" value="UniProtKB-SubCell"/>
</dbReference>
<evidence type="ECO:0000256" key="1">
    <source>
        <dbReference type="ARBA" id="ARBA00004141"/>
    </source>
</evidence>
<evidence type="ECO:0000259" key="7">
    <source>
        <dbReference type="Pfam" id="PF00892"/>
    </source>
</evidence>
<feature type="transmembrane region" description="Helical" evidence="5">
    <location>
        <begin position="197"/>
        <end position="218"/>
    </location>
</feature>
<sequence>MQSLWMLVACAMFALMGAGIKFAAQQDANLAQIILFRGLPSVLVLFCWARFTKHRLRPPSWRVHILRNVFGVTSMWLGFFSLTVLSLPTSISLTYTAPLFIGVWMLLYGGAQRDWIRVLAVFIGFAGVVAILRPSVGAGQELAAGVAILAGACSAVAMLQIRQLGKLGEPEWRTVFLFSSFVCLSSSLGFWNSGWQALTWQGWLALTGVGLTGLFGQLTMTRAFGAGSTLLTAALQYTTIVFAALLGWLFWEDLPPSLAWLGIAMIIGSGMLSLWRTYQEGKIIKGHVAQPARPKA</sequence>
<evidence type="ECO:0000256" key="5">
    <source>
        <dbReference type="SAM" id="Phobius"/>
    </source>
</evidence>
<evidence type="ECO:0000256" key="6">
    <source>
        <dbReference type="SAM" id="SignalP"/>
    </source>
</evidence>
<dbReference type="AlphaFoldDB" id="A0A9D2RLQ7"/>
<protein>
    <submittedName>
        <fullName evidence="8">DMT family transporter</fullName>
    </submittedName>
</protein>
<dbReference type="InterPro" id="IPR037185">
    <property type="entry name" value="EmrE-like"/>
</dbReference>
<keyword evidence="6" id="KW-0732">Signal</keyword>
<evidence type="ECO:0000313" key="8">
    <source>
        <dbReference type="EMBL" id="HJD45021.1"/>
    </source>
</evidence>
<dbReference type="InterPro" id="IPR000620">
    <property type="entry name" value="EamA_dom"/>
</dbReference>
<dbReference type="Proteomes" id="UP000823889">
    <property type="component" value="Unassembled WGS sequence"/>
</dbReference>
<feature type="transmembrane region" description="Helical" evidence="5">
    <location>
        <begin position="115"/>
        <end position="136"/>
    </location>
</feature>
<evidence type="ECO:0000256" key="3">
    <source>
        <dbReference type="ARBA" id="ARBA00022989"/>
    </source>
</evidence>
<gene>
    <name evidence="8" type="ORF">H9906_08370</name>
</gene>
<feature type="transmembrane region" description="Helical" evidence="5">
    <location>
        <begin position="173"/>
        <end position="191"/>
    </location>
</feature>
<comment type="subcellular location">
    <subcellularLocation>
        <location evidence="1">Membrane</location>
        <topology evidence="1">Multi-pass membrane protein</topology>
    </subcellularLocation>
</comment>
<comment type="caution">
    <text evidence="8">The sequence shown here is derived from an EMBL/GenBank/DDBJ whole genome shotgun (WGS) entry which is preliminary data.</text>
</comment>
<feature type="transmembrane region" description="Helical" evidence="5">
    <location>
        <begin position="257"/>
        <end position="275"/>
    </location>
</feature>
<evidence type="ECO:0000256" key="4">
    <source>
        <dbReference type="ARBA" id="ARBA00023136"/>
    </source>
</evidence>
<feature type="transmembrane region" description="Helical" evidence="5">
    <location>
        <begin position="142"/>
        <end position="161"/>
    </location>
</feature>
<keyword evidence="2 5" id="KW-0812">Transmembrane</keyword>
<dbReference type="PANTHER" id="PTHR22911">
    <property type="entry name" value="ACYL-MALONYL CONDENSING ENZYME-RELATED"/>
    <property type="match status" value="1"/>
</dbReference>
<feature type="domain" description="EamA" evidence="7">
    <location>
        <begin position="146"/>
        <end position="272"/>
    </location>
</feature>
<feature type="transmembrane region" description="Helical" evidence="5">
    <location>
        <begin position="91"/>
        <end position="108"/>
    </location>
</feature>
<keyword evidence="4 5" id="KW-0472">Membrane</keyword>
<dbReference type="SUPFAM" id="SSF103481">
    <property type="entry name" value="Multidrug resistance efflux transporter EmrE"/>
    <property type="match status" value="2"/>
</dbReference>
<accession>A0A9D2RLQ7</accession>
<name>A0A9D2RLQ7_9BURK</name>
<dbReference type="Pfam" id="PF00892">
    <property type="entry name" value="EamA"/>
    <property type="match status" value="2"/>
</dbReference>
<feature type="transmembrane region" description="Helical" evidence="5">
    <location>
        <begin position="64"/>
        <end position="85"/>
    </location>
</feature>
<dbReference type="EMBL" id="DWUQ01000175">
    <property type="protein sequence ID" value="HJD45021.1"/>
    <property type="molecule type" value="Genomic_DNA"/>
</dbReference>
<evidence type="ECO:0000256" key="2">
    <source>
        <dbReference type="ARBA" id="ARBA00022692"/>
    </source>
</evidence>
<reference evidence="8" key="2">
    <citation type="submission" date="2021-04" db="EMBL/GenBank/DDBJ databases">
        <authorList>
            <person name="Gilroy R."/>
        </authorList>
    </citation>
    <scope>NUCLEOTIDE SEQUENCE</scope>
    <source>
        <strain evidence="8">9264</strain>
    </source>
</reference>
<feature type="transmembrane region" description="Helical" evidence="5">
    <location>
        <begin position="33"/>
        <end position="52"/>
    </location>
</feature>
<reference evidence="8" key="1">
    <citation type="journal article" date="2021" name="PeerJ">
        <title>Extensive microbial diversity within the chicken gut microbiome revealed by metagenomics and culture.</title>
        <authorList>
            <person name="Gilroy R."/>
            <person name="Ravi A."/>
            <person name="Getino M."/>
            <person name="Pursley I."/>
            <person name="Horton D.L."/>
            <person name="Alikhan N.F."/>
            <person name="Baker D."/>
            <person name="Gharbi K."/>
            <person name="Hall N."/>
            <person name="Watson M."/>
            <person name="Adriaenssens E.M."/>
            <person name="Foster-Nyarko E."/>
            <person name="Jarju S."/>
            <person name="Secka A."/>
            <person name="Antonio M."/>
            <person name="Oren A."/>
            <person name="Chaudhuri R.R."/>
            <person name="La Ragione R."/>
            <person name="Hildebrand F."/>
            <person name="Pallen M.J."/>
        </authorList>
    </citation>
    <scope>NUCLEOTIDE SEQUENCE</scope>
    <source>
        <strain evidence="8">9264</strain>
    </source>
</reference>
<feature type="signal peptide" evidence="6">
    <location>
        <begin position="1"/>
        <end position="23"/>
    </location>
</feature>
<organism evidence="8 9">
    <name type="scientific">Candidatus Paenalcaligenes intestinipullorum</name>
    <dbReference type="NCBI Taxonomy" id="2838718"/>
    <lineage>
        <taxon>Bacteria</taxon>
        <taxon>Pseudomonadati</taxon>
        <taxon>Pseudomonadota</taxon>
        <taxon>Betaproteobacteria</taxon>
        <taxon>Burkholderiales</taxon>
        <taxon>Alcaligenaceae</taxon>
        <taxon>Paenalcaligenes</taxon>
    </lineage>
</organism>
<dbReference type="PANTHER" id="PTHR22911:SF6">
    <property type="entry name" value="SOLUTE CARRIER FAMILY 35 MEMBER G1"/>
    <property type="match status" value="1"/>
</dbReference>
<keyword evidence="3 5" id="KW-1133">Transmembrane helix</keyword>
<feature type="chain" id="PRO_5038723654" evidence="6">
    <location>
        <begin position="24"/>
        <end position="296"/>
    </location>
</feature>
<feature type="transmembrane region" description="Helical" evidence="5">
    <location>
        <begin position="230"/>
        <end position="251"/>
    </location>
</feature>
<proteinExistence type="predicted"/>
<evidence type="ECO:0000313" key="9">
    <source>
        <dbReference type="Proteomes" id="UP000823889"/>
    </source>
</evidence>
<feature type="domain" description="EamA" evidence="7">
    <location>
        <begin position="4"/>
        <end position="132"/>
    </location>
</feature>